<accession>A0ABQ8SGV2</accession>
<reference evidence="1 2" key="1">
    <citation type="journal article" date="2022" name="Allergy">
        <title>Genome assembly and annotation of Periplaneta americana reveal a comprehensive cockroach allergen profile.</title>
        <authorList>
            <person name="Wang L."/>
            <person name="Xiong Q."/>
            <person name="Saelim N."/>
            <person name="Wang L."/>
            <person name="Nong W."/>
            <person name="Wan A.T."/>
            <person name="Shi M."/>
            <person name="Liu X."/>
            <person name="Cao Q."/>
            <person name="Hui J.H.L."/>
            <person name="Sookrung N."/>
            <person name="Leung T.F."/>
            <person name="Tungtrongchitr A."/>
            <person name="Tsui S.K.W."/>
        </authorList>
    </citation>
    <scope>NUCLEOTIDE SEQUENCE [LARGE SCALE GENOMIC DNA]</scope>
    <source>
        <strain evidence="1">PWHHKU_190912</strain>
    </source>
</reference>
<proteinExistence type="predicted"/>
<gene>
    <name evidence="1" type="ORF">ANN_15356</name>
</gene>
<protein>
    <submittedName>
        <fullName evidence="1">Uncharacterized protein</fullName>
    </submittedName>
</protein>
<name>A0ABQ8SGV2_PERAM</name>
<comment type="caution">
    <text evidence="1">The sequence shown here is derived from an EMBL/GenBank/DDBJ whole genome shotgun (WGS) entry which is preliminary data.</text>
</comment>
<organism evidence="1 2">
    <name type="scientific">Periplaneta americana</name>
    <name type="common">American cockroach</name>
    <name type="synonym">Blatta americana</name>
    <dbReference type="NCBI Taxonomy" id="6978"/>
    <lineage>
        <taxon>Eukaryota</taxon>
        <taxon>Metazoa</taxon>
        <taxon>Ecdysozoa</taxon>
        <taxon>Arthropoda</taxon>
        <taxon>Hexapoda</taxon>
        <taxon>Insecta</taxon>
        <taxon>Pterygota</taxon>
        <taxon>Neoptera</taxon>
        <taxon>Polyneoptera</taxon>
        <taxon>Dictyoptera</taxon>
        <taxon>Blattodea</taxon>
        <taxon>Blattoidea</taxon>
        <taxon>Blattidae</taxon>
        <taxon>Blattinae</taxon>
        <taxon>Periplaneta</taxon>
    </lineage>
</organism>
<dbReference type="EMBL" id="JAJSOF020000027">
    <property type="protein sequence ID" value="KAJ4433099.1"/>
    <property type="molecule type" value="Genomic_DNA"/>
</dbReference>
<evidence type="ECO:0000313" key="1">
    <source>
        <dbReference type="EMBL" id="KAJ4433099.1"/>
    </source>
</evidence>
<evidence type="ECO:0000313" key="2">
    <source>
        <dbReference type="Proteomes" id="UP001148838"/>
    </source>
</evidence>
<keyword evidence="2" id="KW-1185">Reference proteome</keyword>
<sequence length="110" mass="12810">MDQHRSASIVKMCDEEDVLLASAALIIILSAKRRKFRKRRFWVRPSLQSRKMYRGSDLMKDLILDHVDQLNLEYRCGGGFRIFFRISSADFETLLTMIGPKISKESHSCE</sequence>
<dbReference type="Proteomes" id="UP001148838">
    <property type="component" value="Unassembled WGS sequence"/>
</dbReference>